<keyword evidence="1" id="KW-0472">Membrane</keyword>
<dbReference type="AlphaFoldDB" id="A0A0C2YNB4"/>
<feature type="transmembrane region" description="Helical" evidence="1">
    <location>
        <begin position="70"/>
        <end position="89"/>
    </location>
</feature>
<accession>A0A0C2YNB4</accession>
<proteinExistence type="predicted"/>
<evidence type="ECO:0000256" key="1">
    <source>
        <dbReference type="SAM" id="Phobius"/>
    </source>
</evidence>
<reference evidence="2" key="2">
    <citation type="submission" date="2022-06" db="EMBL/GenBank/DDBJ databases">
        <title>Isolation of gut microbiota from human fecal samples.</title>
        <authorList>
            <person name="Pamer E.G."/>
            <person name="Barat B."/>
            <person name="Waligurski E."/>
            <person name="Medina S."/>
            <person name="Paddock L."/>
            <person name="Mostad J."/>
        </authorList>
    </citation>
    <scope>NUCLEOTIDE SEQUENCE</scope>
    <source>
        <strain evidence="2">SL.1.01</strain>
    </source>
</reference>
<dbReference type="EMBL" id="LNKD01000001">
    <property type="protein sequence ID" value="OSG88445.1"/>
    <property type="molecule type" value="Genomic_DNA"/>
</dbReference>
<dbReference type="EMBL" id="JANFYM010000003">
    <property type="protein sequence ID" value="MCQ4792707.1"/>
    <property type="molecule type" value="Genomic_DNA"/>
</dbReference>
<protein>
    <submittedName>
        <fullName evidence="3">Uncharacterized protein</fullName>
    </submittedName>
</protein>
<feature type="transmembrane region" description="Helical" evidence="1">
    <location>
        <begin position="6"/>
        <end position="28"/>
    </location>
</feature>
<dbReference type="Proteomes" id="UP001206013">
    <property type="component" value="Unassembled WGS sequence"/>
</dbReference>
<keyword evidence="1" id="KW-0812">Transmembrane</keyword>
<evidence type="ECO:0000313" key="4">
    <source>
        <dbReference type="Proteomes" id="UP000193377"/>
    </source>
</evidence>
<sequence length="140" mass="16305">MDMSNPLTVVGIVLTAFIVLMVLSVVLEFLSHPIRFLAKIVLKIAGILFVILAMFQIADLINNKGVKWDAVAVMVGCALVGALCEWLIVRPSMLERRAMEREAIERRQNAEHEKWKRYQDERHDWEWERDRTIWKDGNEE</sequence>
<evidence type="ECO:0000313" key="3">
    <source>
        <dbReference type="EMBL" id="OSG88445.1"/>
    </source>
</evidence>
<name>A0A0C2YNB4_BIFAD</name>
<feature type="transmembrane region" description="Helical" evidence="1">
    <location>
        <begin position="40"/>
        <end position="58"/>
    </location>
</feature>
<organism evidence="3 4">
    <name type="scientific">Bifidobacterium adolescentis</name>
    <dbReference type="NCBI Taxonomy" id="1680"/>
    <lineage>
        <taxon>Bacteria</taxon>
        <taxon>Bacillati</taxon>
        <taxon>Actinomycetota</taxon>
        <taxon>Actinomycetes</taxon>
        <taxon>Bifidobacteriales</taxon>
        <taxon>Bifidobacteriaceae</taxon>
        <taxon>Bifidobacterium</taxon>
    </lineage>
</organism>
<keyword evidence="1" id="KW-1133">Transmembrane helix</keyword>
<dbReference type="RefSeq" id="WP_016462805.1">
    <property type="nucleotide sequence ID" value="NZ_CP123050.1"/>
</dbReference>
<evidence type="ECO:0000313" key="2">
    <source>
        <dbReference type="EMBL" id="MCQ4792707.1"/>
    </source>
</evidence>
<reference evidence="3 4" key="1">
    <citation type="journal article" date="2016" name="Sci. Rep.">
        <title>Evaluation of genetic diversity among strains of the human gut commensal Bifidobacterium adolescentis.</title>
        <authorList>
            <person name="Duranti S."/>
            <person name="Milani C."/>
            <person name="Lugli G.A."/>
            <person name="Mancabelli L."/>
            <person name="Turroni F."/>
            <person name="Ferrario C."/>
            <person name="Mangifesta M."/>
            <person name="Viappiani A."/>
            <person name="Sanchez B."/>
            <person name="Margolles A."/>
            <person name="van Sinderen D."/>
            <person name="Ventura M."/>
        </authorList>
    </citation>
    <scope>NUCLEOTIDE SEQUENCE [LARGE SCALE GENOMIC DNA]</scope>
    <source>
        <strain evidence="3 4">487B</strain>
    </source>
</reference>
<comment type="caution">
    <text evidence="3">The sequence shown here is derived from an EMBL/GenBank/DDBJ whole genome shotgun (WGS) entry which is preliminary data.</text>
</comment>
<dbReference type="Proteomes" id="UP000193377">
    <property type="component" value="Unassembled WGS sequence"/>
</dbReference>
<gene>
    <name evidence="3" type="ORF">B0487_1366</name>
    <name evidence="2" type="ORF">NE692_04415</name>
</gene>